<evidence type="ECO:0000256" key="3">
    <source>
        <dbReference type="PROSITE-ProRule" id="PRU01091"/>
    </source>
</evidence>
<dbReference type="InterPro" id="IPR039420">
    <property type="entry name" value="WalR-like"/>
</dbReference>
<evidence type="ECO:0000313" key="7">
    <source>
        <dbReference type="EMBL" id="MFA3843050.1"/>
    </source>
</evidence>
<feature type="DNA-binding region" description="OmpR/PhoB-type" evidence="3">
    <location>
        <begin position="124"/>
        <end position="222"/>
    </location>
</feature>
<dbReference type="PROSITE" id="PS51755">
    <property type="entry name" value="OMPR_PHOB"/>
    <property type="match status" value="1"/>
</dbReference>
<dbReference type="InterPro" id="IPR001867">
    <property type="entry name" value="OmpR/PhoB-type_DNA-bd"/>
</dbReference>
<evidence type="ECO:0000313" key="8">
    <source>
        <dbReference type="Proteomes" id="UP001571476"/>
    </source>
</evidence>
<dbReference type="RefSeq" id="WP_372566925.1">
    <property type="nucleotide sequence ID" value="NZ_JBGOSP010000049.1"/>
</dbReference>
<dbReference type="Gene3D" id="3.40.50.2300">
    <property type="match status" value="1"/>
</dbReference>
<dbReference type="PROSITE" id="PS50110">
    <property type="entry name" value="RESPONSE_REGULATORY"/>
    <property type="match status" value="1"/>
</dbReference>
<evidence type="ECO:0000259" key="5">
    <source>
        <dbReference type="PROSITE" id="PS50110"/>
    </source>
</evidence>
<dbReference type="CDD" id="cd19935">
    <property type="entry name" value="REC_OmpR_CusR-like"/>
    <property type="match status" value="1"/>
</dbReference>
<keyword evidence="1 3" id="KW-0238">DNA-binding</keyword>
<dbReference type="Gene3D" id="6.10.250.690">
    <property type="match status" value="1"/>
</dbReference>
<dbReference type="InterPro" id="IPR001789">
    <property type="entry name" value="Sig_transdc_resp-reg_receiver"/>
</dbReference>
<dbReference type="Pfam" id="PF00486">
    <property type="entry name" value="Trans_reg_C"/>
    <property type="match status" value="1"/>
</dbReference>
<dbReference type="SMART" id="SM00862">
    <property type="entry name" value="Trans_reg_C"/>
    <property type="match status" value="1"/>
</dbReference>
<dbReference type="SUPFAM" id="SSF52172">
    <property type="entry name" value="CheY-like"/>
    <property type="match status" value="1"/>
</dbReference>
<dbReference type="Proteomes" id="UP001571476">
    <property type="component" value="Unassembled WGS sequence"/>
</dbReference>
<dbReference type="SMART" id="SM00448">
    <property type="entry name" value="REC"/>
    <property type="match status" value="1"/>
</dbReference>
<feature type="modified residue" description="4-aspartylphosphate" evidence="2">
    <location>
        <position position="51"/>
    </location>
</feature>
<dbReference type="Gene3D" id="1.10.10.10">
    <property type="entry name" value="Winged helix-like DNA-binding domain superfamily/Winged helix DNA-binding domain"/>
    <property type="match status" value="1"/>
</dbReference>
<dbReference type="InterPro" id="IPR036388">
    <property type="entry name" value="WH-like_DNA-bd_sf"/>
</dbReference>
<dbReference type="CDD" id="cd00383">
    <property type="entry name" value="trans_reg_C"/>
    <property type="match status" value="1"/>
</dbReference>
<feature type="domain" description="OmpR/PhoB-type" evidence="6">
    <location>
        <begin position="124"/>
        <end position="222"/>
    </location>
</feature>
<keyword evidence="8" id="KW-1185">Reference proteome</keyword>
<dbReference type="PANTHER" id="PTHR48111">
    <property type="entry name" value="REGULATOR OF RPOS"/>
    <property type="match status" value="1"/>
</dbReference>
<evidence type="ECO:0000256" key="2">
    <source>
        <dbReference type="PROSITE-ProRule" id="PRU00169"/>
    </source>
</evidence>
<name>A0ABV4SXT7_9ACTN</name>
<sequence>MRVLVVEDEIRTAELLRRGLTEEGYAVDVAVDGPEAVWQAAEVPYDLIVLDVMVPGFDGFEVCRRLRADDCWAPVLVLTALGSVGERVQGLDAGADDYLAKPFSFAELFARLRALIRRGAHPRPALITVGDLRMDPASRRVWRGEAELQLSPKEFALLELFLRHPGDVLTRTRILEHVWDFPCDGVSNVVDQYVAYLRRKVDGPNEPSHLETVRGAGYRLRAPDGATPPPRPAQPAVRPTSPGPGSEPGG</sequence>
<evidence type="ECO:0000259" key="6">
    <source>
        <dbReference type="PROSITE" id="PS51755"/>
    </source>
</evidence>
<comment type="caution">
    <text evidence="7">The sequence shown here is derived from an EMBL/GenBank/DDBJ whole genome shotgun (WGS) entry which is preliminary data.</text>
</comment>
<feature type="domain" description="Response regulatory" evidence="5">
    <location>
        <begin position="2"/>
        <end position="116"/>
    </location>
</feature>
<keyword evidence="2" id="KW-0597">Phosphoprotein</keyword>
<protein>
    <submittedName>
        <fullName evidence="7">Response regulator transcription factor</fullName>
    </submittedName>
</protein>
<dbReference type="InterPro" id="IPR011006">
    <property type="entry name" value="CheY-like_superfamily"/>
</dbReference>
<dbReference type="EMBL" id="JBGOSP010000049">
    <property type="protein sequence ID" value="MFA3843050.1"/>
    <property type="molecule type" value="Genomic_DNA"/>
</dbReference>
<evidence type="ECO:0000256" key="4">
    <source>
        <dbReference type="SAM" id="MobiDB-lite"/>
    </source>
</evidence>
<proteinExistence type="predicted"/>
<gene>
    <name evidence="7" type="ORF">ACEG43_44165</name>
</gene>
<feature type="region of interest" description="Disordered" evidence="4">
    <location>
        <begin position="204"/>
        <end position="250"/>
    </location>
</feature>
<organism evidence="7 8">
    <name type="scientific">Streptomyces aureus</name>
    <dbReference type="NCBI Taxonomy" id="193461"/>
    <lineage>
        <taxon>Bacteria</taxon>
        <taxon>Bacillati</taxon>
        <taxon>Actinomycetota</taxon>
        <taxon>Actinomycetes</taxon>
        <taxon>Kitasatosporales</taxon>
        <taxon>Streptomycetaceae</taxon>
        <taxon>Streptomyces</taxon>
    </lineage>
</organism>
<dbReference type="PANTHER" id="PTHR48111:SF28">
    <property type="entry name" value="TRANSCRIPTIONAL REGULATORY PROTEIN TCRX-RELATED"/>
    <property type="match status" value="1"/>
</dbReference>
<dbReference type="Pfam" id="PF00072">
    <property type="entry name" value="Response_reg"/>
    <property type="match status" value="1"/>
</dbReference>
<feature type="compositionally biased region" description="Low complexity" evidence="4">
    <location>
        <begin position="234"/>
        <end position="244"/>
    </location>
</feature>
<reference evidence="7 8" key="1">
    <citation type="submission" date="2024-08" db="EMBL/GenBank/DDBJ databases">
        <title>Genome sequence of Streptomyces aureus CACIA-1.46HGO.</title>
        <authorList>
            <person name="Evangelista-Martinez Z."/>
        </authorList>
    </citation>
    <scope>NUCLEOTIDE SEQUENCE [LARGE SCALE GENOMIC DNA]</scope>
    <source>
        <strain evidence="7 8">CACIA-1.46HGO</strain>
    </source>
</reference>
<evidence type="ECO:0000256" key="1">
    <source>
        <dbReference type="ARBA" id="ARBA00023125"/>
    </source>
</evidence>
<accession>A0ABV4SXT7</accession>